<dbReference type="OrthoDB" id="871343at2"/>
<reference evidence="1 2" key="1">
    <citation type="submission" date="2016-10" db="EMBL/GenBank/DDBJ databases">
        <authorList>
            <person name="de Groot N.N."/>
        </authorList>
    </citation>
    <scope>NUCLEOTIDE SEQUENCE [LARGE SCALE GENOMIC DNA]</scope>
    <source>
        <strain evidence="1 2">DSM 6793</strain>
    </source>
</reference>
<organism evidence="1 2">
    <name type="scientific">Flexibacter flexilis DSM 6793</name>
    <dbReference type="NCBI Taxonomy" id="927664"/>
    <lineage>
        <taxon>Bacteria</taxon>
        <taxon>Pseudomonadati</taxon>
        <taxon>Bacteroidota</taxon>
        <taxon>Cytophagia</taxon>
        <taxon>Cytophagales</taxon>
        <taxon>Flexibacteraceae</taxon>
        <taxon>Flexibacter</taxon>
    </lineage>
</organism>
<dbReference type="InterPro" id="IPR043129">
    <property type="entry name" value="ATPase_NBD"/>
</dbReference>
<dbReference type="CDD" id="cd24079">
    <property type="entry name" value="ASKHA_NBD_PG1100-like"/>
    <property type="match status" value="1"/>
</dbReference>
<gene>
    <name evidence="1" type="ORF">SAMN05421780_10966</name>
</gene>
<dbReference type="PANTHER" id="PTHR43190">
    <property type="entry name" value="N-ACETYL-D-GLUCOSAMINE KINASE"/>
    <property type="match status" value="1"/>
</dbReference>
<dbReference type="RefSeq" id="WP_091514520.1">
    <property type="nucleotide sequence ID" value="NZ_FOLE01000009.1"/>
</dbReference>
<dbReference type="Proteomes" id="UP000199514">
    <property type="component" value="Unassembled WGS sequence"/>
</dbReference>
<dbReference type="InterPro" id="IPR052519">
    <property type="entry name" value="Euk-type_GlcNAc_Kinase"/>
</dbReference>
<evidence type="ECO:0000313" key="2">
    <source>
        <dbReference type="Proteomes" id="UP000199514"/>
    </source>
</evidence>
<proteinExistence type="predicted"/>
<sequence>MMETILIADSGSTKTDWRLVRGTEQIQTILTQGINPYHQSYDEIVQLLKKELFPVMQSPLVRMVYFYGTGCSTAEKKQKIAAALRQVFGSELKVEVQHDMLAAARALCGREAGIACIIGTGSNSCVYDGQDIAVNGMGLGYLLGDEGAGCKLGLRLLQDYFYQDMPADLRKDFEQSYDVSREVVLERLYQKTFPNRYSASFTPFLSKHLHSEYAQALLQEEMTIFFKKCVLKFDNFEQLPIHFTGSVAYHFAEPLRKTAADLPYNLQIGNILATPMAGLLAYHGITNS</sequence>
<dbReference type="SUPFAM" id="SSF53067">
    <property type="entry name" value="Actin-like ATPase domain"/>
    <property type="match status" value="2"/>
</dbReference>
<protein>
    <submittedName>
        <fullName evidence="1">BadF-type ATPase</fullName>
    </submittedName>
</protein>
<dbReference type="PANTHER" id="PTHR43190:SF3">
    <property type="entry name" value="N-ACETYL-D-GLUCOSAMINE KINASE"/>
    <property type="match status" value="1"/>
</dbReference>
<dbReference type="AlphaFoldDB" id="A0A1I1LV28"/>
<name>A0A1I1LV28_9BACT</name>
<dbReference type="EMBL" id="FOLE01000009">
    <property type="protein sequence ID" value="SFC74818.1"/>
    <property type="molecule type" value="Genomic_DNA"/>
</dbReference>
<accession>A0A1I1LV28</accession>
<keyword evidence="2" id="KW-1185">Reference proteome</keyword>
<dbReference type="Gene3D" id="1.10.720.160">
    <property type="match status" value="1"/>
</dbReference>
<dbReference type="Gene3D" id="3.30.420.40">
    <property type="match status" value="2"/>
</dbReference>
<evidence type="ECO:0000313" key="1">
    <source>
        <dbReference type="EMBL" id="SFC74818.1"/>
    </source>
</evidence>
<dbReference type="STRING" id="927664.SAMN05421780_10966"/>